<dbReference type="Proteomes" id="UP000182508">
    <property type="component" value="Unassembled WGS sequence"/>
</dbReference>
<reference evidence="4 5" key="1">
    <citation type="submission" date="2016-10" db="EMBL/GenBank/DDBJ databases">
        <authorList>
            <person name="de Groot N.N."/>
        </authorList>
    </citation>
    <scope>NUCLEOTIDE SEQUENCE [LARGE SCALE GENOMIC DNA]</scope>
    <source>
        <strain evidence="4 5">A-4</strain>
    </source>
</reference>
<feature type="domain" description="Peptidase C39-like" evidence="3">
    <location>
        <begin position="161"/>
        <end position="305"/>
    </location>
</feature>
<dbReference type="EMBL" id="FMXP01000002">
    <property type="protein sequence ID" value="SDB02148.1"/>
    <property type="molecule type" value="Genomic_DNA"/>
</dbReference>
<name>A0A1G6A0Z8_9STRE</name>
<dbReference type="InterPro" id="IPR039564">
    <property type="entry name" value="Peptidase_C39-like"/>
</dbReference>
<feature type="compositionally biased region" description="Low complexity" evidence="1">
    <location>
        <begin position="99"/>
        <end position="110"/>
    </location>
</feature>
<feature type="compositionally biased region" description="Low complexity" evidence="1">
    <location>
        <begin position="37"/>
        <end position="50"/>
    </location>
</feature>
<evidence type="ECO:0000256" key="1">
    <source>
        <dbReference type="SAM" id="MobiDB-lite"/>
    </source>
</evidence>
<feature type="compositionally biased region" description="Polar residues" evidence="1">
    <location>
        <begin position="20"/>
        <end position="33"/>
    </location>
</feature>
<evidence type="ECO:0000313" key="5">
    <source>
        <dbReference type="Proteomes" id="UP000182508"/>
    </source>
</evidence>
<feature type="signal peptide" evidence="2">
    <location>
        <begin position="1"/>
        <end position="18"/>
    </location>
</feature>
<protein>
    <submittedName>
        <fullName evidence="4">Peptidase_C39 like family protein</fullName>
    </submittedName>
</protein>
<dbReference type="PROSITE" id="PS51257">
    <property type="entry name" value="PROKAR_LIPOPROTEIN"/>
    <property type="match status" value="1"/>
</dbReference>
<feature type="region of interest" description="Disordered" evidence="1">
    <location>
        <begin position="18"/>
        <end position="118"/>
    </location>
</feature>
<keyword evidence="2" id="KW-0732">Signal</keyword>
<proteinExistence type="predicted"/>
<sequence>MKKIIIVLLSAAILTACASKPSSSAKTAQSSDKVTLEESQSSTKDSTSSSTKEEAQSESQESTSNESVTEQSSAQENQTQPSPSQEVVTGGGSAGVTGGDTSTYTDSTTVENPPMDQETANQLRIEENPPMDDETANRLIIGNNNATAPTSIQGGQKSILNVSQQYQQTWNWCAPTAVSMILSYKGVSVSQAQLAQDMGTDDSFGTHNANAIQVLNRYLFGYDNPAAGQAGYRLATVTNSSSNSEDISLFKERLIQNIRDGYPMYYTIDNARMYPGKSGEHNVTGIGYQLTQDGSDIAYVYYLDPSYAVIDPTYGGLKKVTPEELLYAMLTCVEPNYGW</sequence>
<dbReference type="STRING" id="439219.SAMN02910293_00117"/>
<gene>
    <name evidence="4" type="ORF">SAMN02910293_00117</name>
</gene>
<dbReference type="RefSeq" id="WP_074484927.1">
    <property type="nucleotide sequence ID" value="NZ_FMXP01000002.1"/>
</dbReference>
<dbReference type="AlphaFoldDB" id="A0A1G6A0Z8"/>
<feature type="compositionally biased region" description="Gly residues" evidence="1">
    <location>
        <begin position="89"/>
        <end position="98"/>
    </location>
</feature>
<organism evidence="4 5">
    <name type="scientific">Streptococcus henryi</name>
    <dbReference type="NCBI Taxonomy" id="439219"/>
    <lineage>
        <taxon>Bacteria</taxon>
        <taxon>Bacillati</taxon>
        <taxon>Bacillota</taxon>
        <taxon>Bacilli</taxon>
        <taxon>Lactobacillales</taxon>
        <taxon>Streptococcaceae</taxon>
        <taxon>Streptococcus</taxon>
    </lineage>
</organism>
<feature type="chain" id="PRO_5039361630" evidence="2">
    <location>
        <begin position="19"/>
        <end position="339"/>
    </location>
</feature>
<dbReference type="Gene3D" id="3.90.70.10">
    <property type="entry name" value="Cysteine proteinases"/>
    <property type="match status" value="1"/>
</dbReference>
<feature type="compositionally biased region" description="Polar residues" evidence="1">
    <location>
        <begin position="74"/>
        <end position="86"/>
    </location>
</feature>
<evidence type="ECO:0000259" key="3">
    <source>
        <dbReference type="Pfam" id="PF13529"/>
    </source>
</evidence>
<keyword evidence="5" id="KW-1185">Reference proteome</keyword>
<evidence type="ECO:0000313" key="4">
    <source>
        <dbReference type="EMBL" id="SDB02148.1"/>
    </source>
</evidence>
<dbReference type="Pfam" id="PF13529">
    <property type="entry name" value="Peptidase_C39_2"/>
    <property type="match status" value="1"/>
</dbReference>
<evidence type="ECO:0000256" key="2">
    <source>
        <dbReference type="SAM" id="SignalP"/>
    </source>
</evidence>
<accession>A0A1G6A0Z8</accession>
<feature type="compositionally biased region" description="Low complexity" evidence="1">
    <location>
        <begin position="57"/>
        <end position="73"/>
    </location>
</feature>